<dbReference type="AlphaFoldDB" id="A0A0Z8M1R7"/>
<dbReference type="Proteomes" id="UP000073388">
    <property type="component" value="Unassembled WGS sequence"/>
</dbReference>
<keyword evidence="1" id="KW-1133">Transmembrane helix</keyword>
<feature type="transmembrane region" description="Helical" evidence="1">
    <location>
        <begin position="103"/>
        <end position="127"/>
    </location>
</feature>
<accession>A0A0Z8M1R7</accession>
<reference evidence="2 3" key="1">
    <citation type="submission" date="2016-02" db="EMBL/GenBank/DDBJ databases">
        <authorList>
            <consortium name="Pathogen Informatics"/>
        </authorList>
    </citation>
    <scope>NUCLEOTIDE SEQUENCE [LARGE SCALE GENOMIC DNA]</scope>
    <source>
        <strain evidence="2 3">LSS99</strain>
    </source>
</reference>
<keyword evidence="1" id="KW-0472">Membrane</keyword>
<feature type="transmembrane region" description="Helical" evidence="1">
    <location>
        <begin position="139"/>
        <end position="166"/>
    </location>
</feature>
<protein>
    <submittedName>
        <fullName evidence="2">Lantibiotic ABC transporter</fullName>
    </submittedName>
</protein>
<evidence type="ECO:0000256" key="1">
    <source>
        <dbReference type="SAM" id="Phobius"/>
    </source>
</evidence>
<evidence type="ECO:0000313" key="2">
    <source>
        <dbReference type="EMBL" id="CYW00844.1"/>
    </source>
</evidence>
<proteinExistence type="predicted"/>
<keyword evidence="1" id="KW-0812">Transmembrane</keyword>
<feature type="transmembrane region" description="Helical" evidence="1">
    <location>
        <begin position="173"/>
        <end position="192"/>
    </location>
</feature>
<dbReference type="RefSeq" id="WP_228477314.1">
    <property type="nucleotide sequence ID" value="NZ_CEIE01000015.1"/>
</dbReference>
<organism evidence="2 3">
    <name type="scientific">Streptococcus suis</name>
    <dbReference type="NCBI Taxonomy" id="1307"/>
    <lineage>
        <taxon>Bacteria</taxon>
        <taxon>Bacillati</taxon>
        <taxon>Bacillota</taxon>
        <taxon>Bacilli</taxon>
        <taxon>Lactobacillales</taxon>
        <taxon>Streptococcaceae</taxon>
        <taxon>Streptococcus</taxon>
    </lineage>
</organism>
<evidence type="ECO:0000313" key="3">
    <source>
        <dbReference type="Proteomes" id="UP000073388"/>
    </source>
</evidence>
<dbReference type="Pfam" id="PF12730">
    <property type="entry name" value="ABC2_membrane_4"/>
    <property type="match status" value="1"/>
</dbReference>
<dbReference type="EMBL" id="FIIX01000019">
    <property type="protein sequence ID" value="CYW00844.1"/>
    <property type="molecule type" value="Genomic_DNA"/>
</dbReference>
<gene>
    <name evidence="2" type="ORF">ERS132461_01051</name>
</gene>
<feature type="transmembrane region" description="Helical" evidence="1">
    <location>
        <begin position="58"/>
        <end position="76"/>
    </location>
</feature>
<name>A0A0Z8M1R7_STRSU</name>
<feature type="transmembrane region" description="Helical" evidence="1">
    <location>
        <begin position="20"/>
        <end position="38"/>
    </location>
</feature>
<sequence length="246" mass="28402">MELGKLLISEFQKRKRSKAIYVSMIVVMTYLVLTIFYTTGAVGLFDNFMYLYKFSLSYMNYLILPMITLSFLTTSFSSEYKNDTVKYIWTVPITRVEYFLSKVIYVFLMSVMFMLIVFFTVSIAGYFTRFKDSMTLELILRFLYLCLCSPLFVSLSVLPISIITIITKGNGAITNLVGSIYIVVSFFLMKYLQGISPLSSVPHIVWYKNFEGVQNNPNIVYMLANVLIIFIVYVILSLNILKNQDV</sequence>
<feature type="transmembrane region" description="Helical" evidence="1">
    <location>
        <begin position="219"/>
        <end position="241"/>
    </location>
</feature>